<dbReference type="PRINTS" id="PR00080">
    <property type="entry name" value="SDRFAMILY"/>
</dbReference>
<evidence type="ECO:0000313" key="3">
    <source>
        <dbReference type="EMBL" id="TWU49370.1"/>
    </source>
</evidence>
<dbReference type="PANTHER" id="PTHR43639">
    <property type="entry name" value="OXIDOREDUCTASE, SHORT-CHAIN DEHYDROGENASE/REDUCTASE FAMILY (AFU_ORTHOLOGUE AFUA_5G02870)"/>
    <property type="match status" value="1"/>
</dbReference>
<dbReference type="Proteomes" id="UP000317977">
    <property type="component" value="Unassembled WGS sequence"/>
</dbReference>
<sequence length="268" mass="28811">MPNLQDVFDCDSPVALVTGSGAPRVGRGIATHLASLGCRIALHANTSVDQAHQAAEQMRSEHGADVIVTEGALDDERVPDRLVAQTHDHFKRIDILVNSAAIWRPTPLAQVTADEMRRYFEINTIASFLCARAAAMLMAPQTRGGSIINIGDWATGRPYLDHAAYFPSKGGVEVMTRSLAVEFAELNRRIRVNCIQPGPVLLDESVTKAQQDRLAACSLVGRIGTPEHVAHAVQFLCENDFVTGVCLPVDGGRSIFASDGVQVGMNTG</sequence>
<keyword evidence="2 3" id="KW-0560">Oxidoreductase</keyword>
<dbReference type="InterPro" id="IPR002347">
    <property type="entry name" value="SDR_fam"/>
</dbReference>
<dbReference type="Pfam" id="PF13561">
    <property type="entry name" value="adh_short_C2"/>
    <property type="match status" value="1"/>
</dbReference>
<proteinExistence type="inferred from homology"/>
<dbReference type="PRINTS" id="PR00081">
    <property type="entry name" value="GDHRDH"/>
</dbReference>
<dbReference type="EMBL" id="SJPX01000004">
    <property type="protein sequence ID" value="TWU49370.1"/>
    <property type="molecule type" value="Genomic_DNA"/>
</dbReference>
<dbReference type="Gene3D" id="3.40.50.720">
    <property type="entry name" value="NAD(P)-binding Rossmann-like Domain"/>
    <property type="match status" value="1"/>
</dbReference>
<dbReference type="OrthoDB" id="9803333at2"/>
<dbReference type="InterPro" id="IPR036291">
    <property type="entry name" value="NAD(P)-bd_dom_sf"/>
</dbReference>
<keyword evidence="4" id="KW-1185">Reference proteome</keyword>
<comment type="caution">
    <text evidence="3">The sequence shown here is derived from an EMBL/GenBank/DDBJ whole genome shotgun (WGS) entry which is preliminary data.</text>
</comment>
<dbReference type="EC" id="1.1.1.47" evidence="3"/>
<dbReference type="RefSeq" id="WP_146535638.1">
    <property type="nucleotide sequence ID" value="NZ_SJPX01000004.1"/>
</dbReference>
<evidence type="ECO:0000256" key="2">
    <source>
        <dbReference type="ARBA" id="ARBA00023002"/>
    </source>
</evidence>
<dbReference type="GO" id="GO:0047936">
    <property type="term" value="F:glucose 1-dehydrogenase [NAD(P)+] activity"/>
    <property type="evidence" value="ECO:0007669"/>
    <property type="project" value="UniProtKB-EC"/>
</dbReference>
<dbReference type="SUPFAM" id="SSF51735">
    <property type="entry name" value="NAD(P)-binding Rossmann-fold domains"/>
    <property type="match status" value="1"/>
</dbReference>
<protein>
    <submittedName>
        <fullName evidence="3">Glucose 1-dehydrogenase 4</fullName>
        <ecNumber evidence="3">1.1.1.47</ecNumber>
    </submittedName>
</protein>
<dbReference type="AlphaFoldDB" id="A0A5C6ELU9"/>
<accession>A0A5C6ELU9</accession>
<dbReference type="PANTHER" id="PTHR43639:SF1">
    <property type="entry name" value="SHORT-CHAIN DEHYDROGENASE_REDUCTASE FAMILY PROTEIN"/>
    <property type="match status" value="1"/>
</dbReference>
<evidence type="ECO:0000313" key="4">
    <source>
        <dbReference type="Proteomes" id="UP000317977"/>
    </source>
</evidence>
<comment type="similarity">
    <text evidence="1">Belongs to the short-chain dehydrogenases/reductases (SDR) family.</text>
</comment>
<organism evidence="3 4">
    <name type="scientific">Rubripirellula reticaptiva</name>
    <dbReference type="NCBI Taxonomy" id="2528013"/>
    <lineage>
        <taxon>Bacteria</taxon>
        <taxon>Pseudomonadati</taxon>
        <taxon>Planctomycetota</taxon>
        <taxon>Planctomycetia</taxon>
        <taxon>Pirellulales</taxon>
        <taxon>Pirellulaceae</taxon>
        <taxon>Rubripirellula</taxon>
    </lineage>
</organism>
<evidence type="ECO:0000256" key="1">
    <source>
        <dbReference type="ARBA" id="ARBA00006484"/>
    </source>
</evidence>
<reference evidence="3 4" key="1">
    <citation type="submission" date="2019-02" db="EMBL/GenBank/DDBJ databases">
        <title>Deep-cultivation of Planctomycetes and their phenomic and genomic characterization uncovers novel biology.</title>
        <authorList>
            <person name="Wiegand S."/>
            <person name="Jogler M."/>
            <person name="Boedeker C."/>
            <person name="Pinto D."/>
            <person name="Vollmers J."/>
            <person name="Rivas-Marin E."/>
            <person name="Kohn T."/>
            <person name="Peeters S.H."/>
            <person name="Heuer A."/>
            <person name="Rast P."/>
            <person name="Oberbeckmann S."/>
            <person name="Bunk B."/>
            <person name="Jeske O."/>
            <person name="Meyerdierks A."/>
            <person name="Storesund J.E."/>
            <person name="Kallscheuer N."/>
            <person name="Luecker S."/>
            <person name="Lage O.M."/>
            <person name="Pohl T."/>
            <person name="Merkel B.J."/>
            <person name="Hornburger P."/>
            <person name="Mueller R.-W."/>
            <person name="Bruemmer F."/>
            <person name="Labrenz M."/>
            <person name="Spormann A.M."/>
            <person name="Op Den Camp H."/>
            <person name="Overmann J."/>
            <person name="Amann R."/>
            <person name="Jetten M.S.M."/>
            <person name="Mascher T."/>
            <person name="Medema M.H."/>
            <person name="Devos D.P."/>
            <person name="Kaster A.-K."/>
            <person name="Ovreas L."/>
            <person name="Rohde M."/>
            <person name="Galperin M.Y."/>
            <person name="Jogler C."/>
        </authorList>
    </citation>
    <scope>NUCLEOTIDE SEQUENCE [LARGE SCALE GENOMIC DNA]</scope>
    <source>
        <strain evidence="3 4">Poly59</strain>
    </source>
</reference>
<name>A0A5C6ELU9_9BACT</name>
<gene>
    <name evidence="3" type="primary">gdhIV</name>
    <name evidence="3" type="ORF">Poly59_39850</name>
</gene>